<feature type="region of interest" description="Disordered" evidence="1">
    <location>
        <begin position="318"/>
        <end position="377"/>
    </location>
</feature>
<gene>
    <name evidence="2" type="ORF">CKAH01_03904</name>
</gene>
<feature type="region of interest" description="Disordered" evidence="1">
    <location>
        <begin position="395"/>
        <end position="736"/>
    </location>
</feature>
<feature type="compositionally biased region" description="Basic and acidic residues" evidence="1">
    <location>
        <begin position="503"/>
        <end position="514"/>
    </location>
</feature>
<reference evidence="2" key="1">
    <citation type="submission" date="2023-02" db="EMBL/GenBank/DDBJ databases">
        <title>Colletotrichum kahawae CIFC_Que2 genome sequencing and assembly.</title>
        <authorList>
            <person name="Baroncelli R."/>
        </authorList>
    </citation>
    <scope>NUCLEOTIDE SEQUENCE</scope>
    <source>
        <strain evidence="2">CIFC_Que2</strain>
    </source>
</reference>
<feature type="compositionally biased region" description="Basic and acidic residues" evidence="1">
    <location>
        <begin position="552"/>
        <end position="574"/>
    </location>
</feature>
<feature type="compositionally biased region" description="Low complexity" evidence="1">
    <location>
        <begin position="349"/>
        <end position="372"/>
    </location>
</feature>
<evidence type="ECO:0000313" key="2">
    <source>
        <dbReference type="EMBL" id="KAK2772366.1"/>
    </source>
</evidence>
<feature type="compositionally biased region" description="Basic and acidic residues" evidence="1">
    <location>
        <begin position="680"/>
        <end position="732"/>
    </location>
</feature>
<evidence type="ECO:0000313" key="3">
    <source>
        <dbReference type="Proteomes" id="UP001281614"/>
    </source>
</evidence>
<feature type="compositionally biased region" description="Low complexity" evidence="1">
    <location>
        <begin position="515"/>
        <end position="531"/>
    </location>
</feature>
<keyword evidence="3" id="KW-1185">Reference proteome</keyword>
<feature type="region of interest" description="Disordered" evidence="1">
    <location>
        <begin position="72"/>
        <end position="94"/>
    </location>
</feature>
<comment type="caution">
    <text evidence="2">The sequence shown here is derived from an EMBL/GenBank/DDBJ whole genome shotgun (WGS) entry which is preliminary data.</text>
</comment>
<feature type="compositionally biased region" description="Polar residues" evidence="1">
    <location>
        <begin position="587"/>
        <end position="622"/>
    </location>
</feature>
<accession>A0AAE0DAV3</accession>
<feature type="compositionally biased region" description="Polar residues" evidence="1">
    <location>
        <begin position="426"/>
        <end position="446"/>
    </location>
</feature>
<name>A0AAE0DAV3_COLKA</name>
<feature type="compositionally biased region" description="Basic and acidic residues" evidence="1">
    <location>
        <begin position="318"/>
        <end position="348"/>
    </location>
</feature>
<proteinExistence type="predicted"/>
<feature type="compositionally biased region" description="Low complexity" evidence="1">
    <location>
        <begin position="468"/>
        <end position="490"/>
    </location>
</feature>
<organism evidence="2 3">
    <name type="scientific">Colletotrichum kahawae</name>
    <name type="common">Coffee berry disease fungus</name>
    <dbReference type="NCBI Taxonomy" id="34407"/>
    <lineage>
        <taxon>Eukaryota</taxon>
        <taxon>Fungi</taxon>
        <taxon>Dikarya</taxon>
        <taxon>Ascomycota</taxon>
        <taxon>Pezizomycotina</taxon>
        <taxon>Sordariomycetes</taxon>
        <taxon>Hypocreomycetidae</taxon>
        <taxon>Glomerellales</taxon>
        <taxon>Glomerellaceae</taxon>
        <taxon>Colletotrichum</taxon>
        <taxon>Colletotrichum gloeosporioides species complex</taxon>
    </lineage>
</organism>
<dbReference type="EMBL" id="VYYT01000068">
    <property type="protein sequence ID" value="KAK2772366.1"/>
    <property type="molecule type" value="Genomic_DNA"/>
</dbReference>
<dbReference type="Proteomes" id="UP001281614">
    <property type="component" value="Unassembled WGS sequence"/>
</dbReference>
<dbReference type="AlphaFoldDB" id="A0AAE0DAV3"/>
<feature type="compositionally biased region" description="Low complexity" evidence="1">
    <location>
        <begin position="654"/>
        <end position="673"/>
    </location>
</feature>
<sequence length="749" mass="82015">MARGAPRSRARAHAHEFVVVEDDTATTDISNQHASPDANIALLDRHDTNTDRSPHDFIDNLTDKLKELHIYSPKKNRGDRSLLPTSNSRPTRLSVHSVDTEIFPLLEAVKEEAEDCDNCPAETIHAQGPIPAQPPRVIEGVPSLAETNALTASASQAQDSFEASVPSEVSSVIDIPDNQRPLSIDPHIQSSIARHKAGQYDYVLSVPGPDGQALRIGPPSRVQDESQSFGCNILAQNHGSTSHVCSQGKPTNTYQILATPLGHEGVVSQRAHQYSDVEEAMAVAEPVVRLLSPTPAGNDTALNKTSQSGITVTIVEQTRPDQMEPSAKETEHRKESSIDVLEHPKDRVVSVSTDDSSFQAPRTPSRSTSASSQSRIEDSLEAIDRLEEQLELVDAAITPPSRTRRHQAANDGSPALGNSAIRRNGSLLNHGQPSSAGPKPVTSQTRPTHKKSVSIVDERRATGSPAKVTPTRSSVSRPTSLLPPIKSTKPPTKPSFELPGEAVARRLKEQREARQAQQAQEKAAAVAAAAPQRRRSTKALTRPTFELPGEAISKRKREDREARLRQQEEDERKRREFKARPIRAKLNSASYPRETATSRARQGKASESSEVGQVEQNSSKRSSIVVAPRTPVARPTSNRSPQARGRGLSQATVTSQISRGTSTSTTSMGKRSTLSAEDLEQQKMKGREVFERDNGYLEDKERERRERELNAKLAREQAAERSRQASREWAEKQRRKQLAAAHAVARQAV</sequence>
<evidence type="ECO:0000256" key="1">
    <source>
        <dbReference type="SAM" id="MobiDB-lite"/>
    </source>
</evidence>
<protein>
    <submittedName>
        <fullName evidence="2">Carboxylesterase family protein</fullName>
    </submittedName>
</protein>